<dbReference type="RefSeq" id="WP_153468156.1">
    <property type="nucleotide sequence ID" value="NZ_QYAZ01000001.1"/>
</dbReference>
<keyword evidence="2" id="KW-1185">Reference proteome</keyword>
<dbReference type="CDD" id="cd16441">
    <property type="entry name" value="beta_Kdo_transferase_KpsS"/>
    <property type="match status" value="1"/>
</dbReference>
<evidence type="ECO:0000313" key="2">
    <source>
        <dbReference type="Proteomes" id="UP000427842"/>
    </source>
</evidence>
<evidence type="ECO:0000313" key="1">
    <source>
        <dbReference type="EMBL" id="KAB8123282.1"/>
    </source>
</evidence>
<reference evidence="1 2" key="1">
    <citation type="submission" date="2018-09" db="EMBL/GenBank/DDBJ databases">
        <title>Genome sequence and characterization of the bcs clusters for the production of nanocellulose from the low pH resistant strain Komagataeibacter medellinensis ID13488.</title>
        <authorList>
            <person name="Hernandez-Arriaga A.M."/>
            <person name="Del Cerro C."/>
            <person name="Urbina L."/>
            <person name="Eceiza A."/>
            <person name="Retegi A."/>
            <person name="Prieto M.A."/>
        </authorList>
    </citation>
    <scope>NUCLEOTIDE SEQUENCE [LARGE SCALE GENOMIC DNA]</scope>
    <source>
        <strain evidence="1 2">ID13488</strain>
    </source>
</reference>
<dbReference type="EMBL" id="QYAZ01000001">
    <property type="protein sequence ID" value="KAB8123282.1"/>
    <property type="molecule type" value="Genomic_DNA"/>
</dbReference>
<sequence>MAQDMQVPESKSRNFLLFQGLMGPFFRRVGIALRKAGYGVYKINFNGGDQLFWRLPNGIDFTGSSAQWPDFVRQVIREHGITDVMLFGDCRPLHRVAIGICHEMHVRVYVFEEGYIRPDWVTLELDGVNGHSHLPRDPEWYVQRAAELPPLGPHSFVPSSFRRRALEAVAYNAADILTRWYFRHWNDYRPWHPWIEGIGWLKRLRNREAAQIRTDATIAEIKEKALPYMLFPLQLDADAQIRLHSEFKGNEGAIDYVLQSFAHHAPQDLYLLVKEHPLDNGVKNWRKLVMRIARKYGIQDRVRYLECGDIAVLVRDARGVVTINSTTGTLALASNVPTITLGQAIYDISGITYQGSLNDFWRNPTPPDEKIFNAFRRVLIDRCMIEGGFFSEEGLAKLVNGTLERIRSSVRANDGSSFVTSSLERLNVIKR</sequence>
<dbReference type="Proteomes" id="UP000427842">
    <property type="component" value="Unassembled WGS sequence"/>
</dbReference>
<dbReference type="InterPro" id="IPR007833">
    <property type="entry name" value="Capsule_polysaccharide_synth"/>
</dbReference>
<comment type="caution">
    <text evidence="1">The sequence shown here is derived from an EMBL/GenBank/DDBJ whole genome shotgun (WGS) entry which is preliminary data.</text>
</comment>
<proteinExistence type="predicted"/>
<gene>
    <name evidence="1" type="ORF">D3W54_02620</name>
</gene>
<organism evidence="1 2">
    <name type="scientific">Komagataeibacter medellinensis</name>
    <dbReference type="NCBI Taxonomy" id="1177712"/>
    <lineage>
        <taxon>Bacteria</taxon>
        <taxon>Pseudomonadati</taxon>
        <taxon>Pseudomonadota</taxon>
        <taxon>Alphaproteobacteria</taxon>
        <taxon>Acetobacterales</taxon>
        <taxon>Acetobacteraceae</taxon>
        <taxon>Komagataeibacter</taxon>
    </lineage>
</organism>
<dbReference type="Pfam" id="PF05159">
    <property type="entry name" value="Capsule_synth"/>
    <property type="match status" value="1"/>
</dbReference>
<protein>
    <submittedName>
        <fullName evidence="1">Capsular biosynthesis protein</fullName>
    </submittedName>
</protein>
<name>A0ABQ6VT67_9PROT</name>
<accession>A0ABQ6VT67</accession>